<name>A0ABT1ZZ56_9BURK</name>
<proteinExistence type="predicted"/>
<keyword evidence="1" id="KW-0677">Repeat</keyword>
<comment type="caution">
    <text evidence="3">The sequence shown here is derived from an EMBL/GenBank/DDBJ whole genome shotgun (WGS) entry which is preliminary data.</text>
</comment>
<dbReference type="Gene3D" id="2.70.70.10">
    <property type="entry name" value="Glucose Permease (Domain IIA)"/>
    <property type="match status" value="1"/>
</dbReference>
<feature type="repeat" description="NHL" evidence="2">
    <location>
        <begin position="102"/>
        <end position="144"/>
    </location>
</feature>
<dbReference type="PANTHER" id="PTHR13833">
    <property type="match status" value="1"/>
</dbReference>
<dbReference type="InterPro" id="IPR001258">
    <property type="entry name" value="NHL_repeat"/>
</dbReference>
<evidence type="ECO:0000256" key="2">
    <source>
        <dbReference type="PROSITE-ProRule" id="PRU00504"/>
    </source>
</evidence>
<dbReference type="SUPFAM" id="SSF63829">
    <property type="entry name" value="Calcium-dependent phosphotriesterase"/>
    <property type="match status" value="1"/>
</dbReference>
<evidence type="ECO:0000313" key="3">
    <source>
        <dbReference type="EMBL" id="MCS0585200.1"/>
    </source>
</evidence>
<dbReference type="PROSITE" id="PS51125">
    <property type="entry name" value="NHL"/>
    <property type="match status" value="1"/>
</dbReference>
<organism evidence="3 4">
    <name type="scientific">Massilia pinisoli</name>
    <dbReference type="NCBI Taxonomy" id="1772194"/>
    <lineage>
        <taxon>Bacteria</taxon>
        <taxon>Pseudomonadati</taxon>
        <taxon>Pseudomonadota</taxon>
        <taxon>Betaproteobacteria</taxon>
        <taxon>Burkholderiales</taxon>
        <taxon>Oxalobacteraceae</taxon>
        <taxon>Telluria group</taxon>
        <taxon>Massilia</taxon>
    </lineage>
</organism>
<dbReference type="InterPro" id="IPR011055">
    <property type="entry name" value="Dup_hybrid_motif"/>
</dbReference>
<reference evidence="3 4" key="1">
    <citation type="submission" date="2022-08" db="EMBL/GenBank/DDBJ databases">
        <title>Reclassification of Massilia species as members of the genera Telluria, Duganella, Pseudoduganella, Mokoshia gen. nov. and Zemynaea gen. nov. using orthogonal and non-orthogonal genome-based approaches.</title>
        <authorList>
            <person name="Bowman J.P."/>
        </authorList>
    </citation>
    <scope>NUCLEOTIDE SEQUENCE [LARGE SCALE GENOMIC DNA]</scope>
    <source>
        <strain evidence="3 4">JCM 31316</strain>
    </source>
</reference>
<accession>A0ABT1ZZ56</accession>
<dbReference type="InterPro" id="IPR011042">
    <property type="entry name" value="6-blade_b-propeller_TolB-like"/>
</dbReference>
<gene>
    <name evidence="3" type="ORF">NX784_26820</name>
</gene>
<dbReference type="Gene3D" id="2.120.10.30">
    <property type="entry name" value="TolB, C-terminal domain"/>
    <property type="match status" value="2"/>
</dbReference>
<dbReference type="RefSeq" id="WP_258819731.1">
    <property type="nucleotide sequence ID" value="NZ_JANUGW010000030.1"/>
</dbReference>
<dbReference type="PANTHER" id="PTHR13833:SF71">
    <property type="entry name" value="NHL DOMAIN-CONTAINING PROTEIN"/>
    <property type="match status" value="1"/>
</dbReference>
<sequence>MKRTTIVAAFAGIAVLAGGAALYVFNARQNATPGRAFWLPAEAPTQAAWRARVTPLAGRFGDPFGTVVDAHGNVFVADGGDCSCIRRIGLDGGMTTFAGGHAGFADGLGATAAFDTPSALAIDRLGNLYVADTRNNAIRKVAPDGAVSTLAGGGDAGYVDAIGRTARFDGPVGVAVDHAGIVYVADTYNDRIRRIGKDGAVTTVAGSGTLQLIDGTGSAAAFDTPSGIAVDKHGVLFVADTGNDAIRRIDKTGAVTTFARPPEYERRPLLHRPVALALTHDGYVYASGAGGRILQFDPGGQYHALPDADRPAGASFASDGSVQLYAPRGIAVRRDGTLVATDGRALRLFALAPSRPGTPALPDMPPALPTMTSLPWPVAPQQEPHEVVGVMGEVRGSYDGENRDHFHAGLDIRADVGARVLAILPATVSDPYPNWAFGELGEGMSIGPLAYIHVRVGRDAAGKALDPRFQLLRGANGKPERVRVRRGTRFDVGDALGTINPMAHVHMEYYPGGAAVNPLTLPLVGLRDTVPPRIESIALYDADGNRLPGKKGRRVHVARTLGGVTIVAAGYDQIDGNLARRRLGLYKVGYQLLHADGSPVAGFEAPRVTQVYDRLPREREAAKLLYAERSGITVYGSKSTVFAYAVNNTLKDGVALPGTWRVDGLAPGDYLLRIYAADFAGQVALEGRDLAITVD</sequence>
<keyword evidence="4" id="KW-1185">Reference proteome</keyword>
<dbReference type="Pfam" id="PF01436">
    <property type="entry name" value="NHL"/>
    <property type="match status" value="2"/>
</dbReference>
<evidence type="ECO:0000256" key="1">
    <source>
        <dbReference type="ARBA" id="ARBA00022737"/>
    </source>
</evidence>
<evidence type="ECO:0000313" key="4">
    <source>
        <dbReference type="Proteomes" id="UP001204151"/>
    </source>
</evidence>
<dbReference type="Proteomes" id="UP001204151">
    <property type="component" value="Unassembled WGS sequence"/>
</dbReference>
<protein>
    <submittedName>
        <fullName evidence="3">Gluconolaconase</fullName>
    </submittedName>
</protein>
<dbReference type="EMBL" id="JANUGW010000030">
    <property type="protein sequence ID" value="MCS0585200.1"/>
    <property type="molecule type" value="Genomic_DNA"/>
</dbReference>